<name>A0A674CHZ5_SALTR</name>
<gene>
    <name evidence="3" type="primary">C4orf54</name>
</gene>
<feature type="compositionally biased region" description="Polar residues" evidence="1">
    <location>
        <begin position="1174"/>
        <end position="1196"/>
    </location>
</feature>
<dbReference type="InParanoid" id="A0A674CHZ5"/>
<reference evidence="3" key="1">
    <citation type="submission" date="2025-08" db="UniProtKB">
        <authorList>
            <consortium name="Ensembl"/>
        </authorList>
    </citation>
    <scope>IDENTIFICATION</scope>
</reference>
<feature type="compositionally biased region" description="Polar residues" evidence="1">
    <location>
        <begin position="716"/>
        <end position="726"/>
    </location>
</feature>
<feature type="compositionally biased region" description="Polar residues" evidence="1">
    <location>
        <begin position="689"/>
        <end position="698"/>
    </location>
</feature>
<dbReference type="PANTHER" id="PTHR33775">
    <property type="entry name" value="CARDIAC-ENRICHED FHL2-INTERACTING PROTEIN-RELATED"/>
    <property type="match status" value="1"/>
</dbReference>
<feature type="compositionally biased region" description="Polar residues" evidence="1">
    <location>
        <begin position="1264"/>
        <end position="1274"/>
    </location>
</feature>
<feature type="region of interest" description="Disordered" evidence="1">
    <location>
        <begin position="1450"/>
        <end position="1481"/>
    </location>
</feature>
<evidence type="ECO:0000259" key="2">
    <source>
        <dbReference type="Pfam" id="PF15232"/>
    </source>
</evidence>
<evidence type="ECO:0000313" key="3">
    <source>
        <dbReference type="Ensembl" id="ENSSTUP00000082811.1"/>
    </source>
</evidence>
<evidence type="ECO:0000313" key="4">
    <source>
        <dbReference type="Proteomes" id="UP000472277"/>
    </source>
</evidence>
<feature type="region of interest" description="Disordered" evidence="1">
    <location>
        <begin position="1"/>
        <end position="38"/>
    </location>
</feature>
<feature type="compositionally biased region" description="Basic and acidic residues" evidence="1">
    <location>
        <begin position="784"/>
        <end position="794"/>
    </location>
</feature>
<evidence type="ECO:0000256" key="1">
    <source>
        <dbReference type="SAM" id="MobiDB-lite"/>
    </source>
</evidence>
<feature type="compositionally biased region" description="Basic and acidic residues" evidence="1">
    <location>
        <begin position="1"/>
        <end position="16"/>
    </location>
</feature>
<proteinExistence type="predicted"/>
<feature type="compositionally biased region" description="Basic and acidic residues" evidence="1">
    <location>
        <begin position="702"/>
        <end position="715"/>
    </location>
</feature>
<dbReference type="OrthoDB" id="8945866at2759"/>
<feature type="region of interest" description="Disordered" evidence="1">
    <location>
        <begin position="1264"/>
        <end position="1286"/>
    </location>
</feature>
<dbReference type="PANTHER" id="PTHR33775:SF4">
    <property type="entry name" value="CHROMOSOME 4 OPEN READING FRAME 54"/>
    <property type="match status" value="1"/>
</dbReference>
<feature type="compositionally biased region" description="Basic and acidic residues" evidence="1">
    <location>
        <begin position="728"/>
        <end position="744"/>
    </location>
</feature>
<dbReference type="Pfam" id="PF15232">
    <property type="entry name" value="DUF4585"/>
    <property type="match status" value="1"/>
</dbReference>
<dbReference type="InterPro" id="IPR052303">
    <property type="entry name" value="CEFIP"/>
</dbReference>
<protein>
    <submittedName>
        <fullName evidence="3">Chromosome 4 open reading frame 54</fullName>
    </submittedName>
</protein>
<feature type="compositionally biased region" description="Polar residues" evidence="1">
    <location>
        <begin position="955"/>
        <end position="965"/>
    </location>
</feature>
<feature type="region of interest" description="Disordered" evidence="1">
    <location>
        <begin position="540"/>
        <end position="561"/>
    </location>
</feature>
<dbReference type="GeneTree" id="ENSGT00730000111645"/>
<feature type="region of interest" description="Disordered" evidence="1">
    <location>
        <begin position="1167"/>
        <end position="1241"/>
    </location>
</feature>
<reference evidence="3" key="2">
    <citation type="submission" date="2025-09" db="UniProtKB">
        <authorList>
            <consortium name="Ensembl"/>
        </authorList>
    </citation>
    <scope>IDENTIFICATION</scope>
</reference>
<feature type="region of interest" description="Disordered" evidence="1">
    <location>
        <begin position="612"/>
        <end position="760"/>
    </location>
</feature>
<keyword evidence="4" id="KW-1185">Reference proteome</keyword>
<feature type="compositionally biased region" description="Basic and acidic residues" evidence="1">
    <location>
        <begin position="973"/>
        <end position="984"/>
    </location>
</feature>
<feature type="compositionally biased region" description="Basic and acidic residues" evidence="1">
    <location>
        <begin position="24"/>
        <end position="38"/>
    </location>
</feature>
<dbReference type="OMA" id="SAYVDWN"/>
<organism evidence="3 4">
    <name type="scientific">Salmo trutta</name>
    <name type="common">Brown trout</name>
    <dbReference type="NCBI Taxonomy" id="8032"/>
    <lineage>
        <taxon>Eukaryota</taxon>
        <taxon>Metazoa</taxon>
        <taxon>Chordata</taxon>
        <taxon>Craniata</taxon>
        <taxon>Vertebrata</taxon>
        <taxon>Euteleostomi</taxon>
        <taxon>Actinopterygii</taxon>
        <taxon>Neopterygii</taxon>
        <taxon>Teleostei</taxon>
        <taxon>Protacanthopterygii</taxon>
        <taxon>Salmoniformes</taxon>
        <taxon>Salmonidae</taxon>
        <taxon>Salmoninae</taxon>
        <taxon>Salmo</taxon>
    </lineage>
</organism>
<dbReference type="Proteomes" id="UP000472277">
    <property type="component" value="Chromosome 11"/>
</dbReference>
<sequence>MEAVEKTLTYRDDTGPYRKLLPGNEDKNQCNPKAKSDESNYVDLDDLLDMNSEGTKTVKVTFTGDGNQLAVFKCNSDTSGERSPGVREIDDNVDQIYEEPSKDRWADRPVSEDHPMDTYLTEFNSNVDLENDNTTEPQSEIVPRDYNVPSDCEELQYTDMYLNSKTESDDGESVVFSDHCAPDTVIDESHYITTHEIQLTELDHDVDYDFGRGTCWDIEDDMVYSFVDYASFESDETTEETLIGLVDGRSQVKVKSSKAQCNVHQRVSGCAVVSTESEFCDSDKCPSSDESVCKNQNSSGNSAGQIHLSIKTSSRAINDSNNIIENENICYNTKHVGDRSHFFFTSTDARAEALCDRSQYFIPAPGRQHFATKLRGKDVNEYSSGASSSISELDDADKEVRNLTAKSFRSLACPYFDAINLSTSSESSMSENGLGLNKWSAFVDLKYGNMSHGREQNLIAHKSATATFEMSKNADYKSIHGIAISNKKGPQTKMFSLNTKISSPQHASSSTQNVEIAGPFEPGSEVITLTKTLNFRCNVEAGSPEPGKSHKYSENASGARSMDEVTGTLPAKPGNEVSYQHSDAGDCMEGTHKKASFASSLLKNVISKKMQFEQERKMERGEIRDTHPTHSPCFQCKDQDGIRERDTERGVHSQSSESGSGYTSNSSDEQGAVDSRPNSCNPKEERTRTLASTRTLQPINEARLDSQKDACEHTRGSLSHSQNSAFKSWRDGEPEPRDEHEIRTVLDGTHSTTDNTGERELDTRAVSSKLTKLSHLFVPSSQRLPKDTELKEQMSDSTLLGAQKEQQGDRERKFRPDNNAGIVKGSKAPEIKIRLRSVKENKCNPLTIDNLLTPNISDPIKSAGDSKCQVLPAPDRVPHFTVRDIRDNKGKFQTPIHQVRDVRKLVKSSYSLVSVDNSESKGAVAPATASLRDDKASKKQPGKKSPPSSIVIKCQSVNTNSSTKQVVLVTEAPKQRQIENDRSSPKPSPDCAKNEPTSLHRATGRPPIGFSKHPNTDQSEAKQKQEKMVEAGERKPESKIPKQGALEKLKAAVKTMEQLYVFDRNEWKRKSQAPWPITDSHVLSLIAKEEHGGPEEIGSAGGRERLITETNTDRLPETCNIQEEKGCLRIIHVPFTKDTFKTQSQQSKMFSNKSVFHLGNSIKTAVSSSSSASRNGPQPCSPSHATSMVKSISTKTPKAPLSLKISPPKRALVDRGRFKSSPTTETPPQPIKSGNPDSENYLTIPVEGRYVGQVKLPVQEQVFPNSPAASQPGITDTKRSEHNSIQSLKRSPVVMETRPPDTPTTPTTATIYHHSLPVVKQGAPQPQVFCFSPSIAPFPTTPSEGDPFQLTQRKMLFDPTTGQYYLVDTPSEPVTRRLFDPETGQYVDVPMPIPMPQLQPVTPMSVSPLALNTGGLYAPTYMIYPGFLSPMLPAQTVMTPQVASNVASQLEDESGDTAHGQYTLVRGGGQEGNMTGAESPYYSATGGSVPASVPVTVGHHVTTRGSAALSEGKPPVISIPSQQRPRIIAPPFFDGTTMSFVVEHR</sequence>
<feature type="region of interest" description="Disordered" evidence="1">
    <location>
        <begin position="783"/>
        <end position="823"/>
    </location>
</feature>
<accession>A0A674CHZ5</accession>
<dbReference type="InterPro" id="IPR027838">
    <property type="entry name" value="DUF4585"/>
</dbReference>
<feature type="compositionally biased region" description="Basic and acidic residues" evidence="1">
    <location>
        <begin position="1019"/>
        <end position="1044"/>
    </location>
</feature>
<feature type="domain" description="DUF4585" evidence="2">
    <location>
        <begin position="1348"/>
        <end position="1411"/>
    </location>
</feature>
<feature type="compositionally biased region" description="Basic and acidic residues" evidence="1">
    <location>
        <begin position="612"/>
        <end position="628"/>
    </location>
</feature>
<feature type="region of interest" description="Disordered" evidence="1">
    <location>
        <begin position="916"/>
        <end position="1044"/>
    </location>
</feature>
<feature type="compositionally biased region" description="Basic and acidic residues" evidence="1">
    <location>
        <begin position="806"/>
        <end position="816"/>
    </location>
</feature>
<feature type="compositionally biased region" description="Low complexity" evidence="1">
    <location>
        <begin position="652"/>
        <end position="667"/>
    </location>
</feature>
<feature type="compositionally biased region" description="Basic and acidic residues" evidence="1">
    <location>
        <begin position="637"/>
        <end position="651"/>
    </location>
</feature>
<dbReference type="Ensembl" id="ENSSTUT00000088100.1">
    <property type="protein sequence ID" value="ENSSTUP00000082811.1"/>
    <property type="gene ID" value="ENSSTUG00000036399.1"/>
</dbReference>